<dbReference type="PROSITE" id="PS50975">
    <property type="entry name" value="ATP_GRASP"/>
    <property type="match status" value="1"/>
</dbReference>
<comment type="caution">
    <text evidence="6">The sequence shown here is derived from an EMBL/GenBank/DDBJ whole genome shotgun (WGS) entry which is preliminary data.</text>
</comment>
<dbReference type="OMA" id="WAQGTEM"/>
<evidence type="ECO:0000259" key="5">
    <source>
        <dbReference type="PROSITE" id="PS50975"/>
    </source>
</evidence>
<evidence type="ECO:0000256" key="1">
    <source>
        <dbReference type="ARBA" id="ARBA00022598"/>
    </source>
</evidence>
<evidence type="ECO:0000313" key="7">
    <source>
        <dbReference type="Proteomes" id="UP000324585"/>
    </source>
</evidence>
<dbReference type="Proteomes" id="UP000324585">
    <property type="component" value="Unassembled WGS sequence"/>
</dbReference>
<dbReference type="SUPFAM" id="SSF56059">
    <property type="entry name" value="Glutathione synthetase ATP-binding domain-like"/>
    <property type="match status" value="1"/>
</dbReference>
<dbReference type="InterPro" id="IPR041472">
    <property type="entry name" value="BL00235/CARNS1_N"/>
</dbReference>
<dbReference type="Pfam" id="PF13535">
    <property type="entry name" value="ATP-grasp_4"/>
    <property type="match status" value="1"/>
</dbReference>
<dbReference type="PANTHER" id="PTHR43585">
    <property type="entry name" value="FUMIPYRROLE BIOSYNTHESIS PROTEIN C"/>
    <property type="match status" value="1"/>
</dbReference>
<dbReference type="GO" id="GO:0046872">
    <property type="term" value="F:metal ion binding"/>
    <property type="evidence" value="ECO:0007669"/>
    <property type="project" value="InterPro"/>
</dbReference>
<dbReference type="PANTHER" id="PTHR43585:SF2">
    <property type="entry name" value="ATP-GRASP ENZYME FSQD"/>
    <property type="match status" value="1"/>
</dbReference>
<keyword evidence="2 4" id="KW-0547">Nucleotide-binding</keyword>
<dbReference type="InterPro" id="IPR052032">
    <property type="entry name" value="ATP-dep_AA_Ligase"/>
</dbReference>
<dbReference type="EMBL" id="VRMN01000004">
    <property type="protein sequence ID" value="KAA8494970.1"/>
    <property type="molecule type" value="Genomic_DNA"/>
</dbReference>
<accession>A0A5J4YVM6</accession>
<evidence type="ECO:0000256" key="4">
    <source>
        <dbReference type="PROSITE-ProRule" id="PRU00409"/>
    </source>
</evidence>
<protein>
    <submittedName>
        <fullName evidence="6">Carnosine synthase 1</fullName>
    </submittedName>
</protein>
<evidence type="ECO:0000256" key="2">
    <source>
        <dbReference type="ARBA" id="ARBA00022741"/>
    </source>
</evidence>
<dbReference type="GO" id="GO:0016874">
    <property type="term" value="F:ligase activity"/>
    <property type="evidence" value="ECO:0007669"/>
    <property type="project" value="UniProtKB-KW"/>
</dbReference>
<dbReference type="Pfam" id="PF18130">
    <property type="entry name" value="ATPgrasp_N"/>
    <property type="match status" value="1"/>
</dbReference>
<dbReference type="InterPro" id="IPR011761">
    <property type="entry name" value="ATP-grasp"/>
</dbReference>
<keyword evidence="7" id="KW-1185">Reference proteome</keyword>
<keyword evidence="3 4" id="KW-0067">ATP-binding</keyword>
<evidence type="ECO:0000313" key="6">
    <source>
        <dbReference type="EMBL" id="KAA8494970.1"/>
    </source>
</evidence>
<sequence>MSSVPIDYALDRRHMPGMQRERIPDASMQDELGADAEVYGSSLRANFMPPGMQLIAGDSPIMKSFVDATPSSLLSPMFQNLPALKPDKLKVASDEAQALRRKLLRGANVLIIQGGYSGKRFVYERLKELGVHVTIMDGPDSIWRGAAEEGLLEGFAELDFTDHATVFERAMDVIFGMEQKFDAVTTYFEDAVALAARLASALGLEANSVLACDQARNKRVTRQVMAACGLPVPKFKSIFTKDDIDAAADYVGFPAILKPVFGAASMGVNKVADTEMVHVAYDKIFKTLDVSADTIWAQGTEMVLEEYYDGDEFDIDILLFEGECVYAKVSDNWACWEPWFQEVGTNCPSAYPQSKQDELIKLSVDTTLALGFKYGVFHVECKYTSRGPRMIEVNARMGGVSVYDCNRVAWGVDLVEEHMMAVLKIPIRPVIPPTPMRFFSETAINAPFTGTMESEDWLNDLKKDPRVSFVHYFKKKGEKVIGPKDGVPDWIGEIRVITDTSVEEGCELIRAFMRDIKVPIKPTEPGTECDWFFPDHMHPFKKVLE</sequence>
<dbReference type="OrthoDB" id="434648at2759"/>
<dbReference type="Gene3D" id="3.40.50.20">
    <property type="match status" value="1"/>
</dbReference>
<dbReference type="Gene3D" id="3.30.470.20">
    <property type="entry name" value="ATP-grasp fold, B domain"/>
    <property type="match status" value="1"/>
</dbReference>
<keyword evidence="1" id="KW-0436">Ligase</keyword>
<name>A0A5J4YVM6_PORPP</name>
<organism evidence="6 7">
    <name type="scientific">Porphyridium purpureum</name>
    <name type="common">Red alga</name>
    <name type="synonym">Porphyridium cruentum</name>
    <dbReference type="NCBI Taxonomy" id="35688"/>
    <lineage>
        <taxon>Eukaryota</taxon>
        <taxon>Rhodophyta</taxon>
        <taxon>Bangiophyceae</taxon>
        <taxon>Porphyridiales</taxon>
        <taxon>Porphyridiaceae</taxon>
        <taxon>Porphyridium</taxon>
    </lineage>
</organism>
<gene>
    <name evidence="6" type="ORF">FVE85_3211</name>
</gene>
<dbReference type="GO" id="GO:0005524">
    <property type="term" value="F:ATP binding"/>
    <property type="evidence" value="ECO:0007669"/>
    <property type="project" value="UniProtKB-UniRule"/>
</dbReference>
<evidence type="ECO:0000256" key="3">
    <source>
        <dbReference type="ARBA" id="ARBA00022840"/>
    </source>
</evidence>
<proteinExistence type="predicted"/>
<reference evidence="7" key="1">
    <citation type="journal article" date="2019" name="Nat. Commun.">
        <title>Expansion of phycobilisome linker gene families in mesophilic red algae.</title>
        <authorList>
            <person name="Lee J."/>
            <person name="Kim D."/>
            <person name="Bhattacharya D."/>
            <person name="Yoon H.S."/>
        </authorList>
    </citation>
    <scope>NUCLEOTIDE SEQUENCE [LARGE SCALE GENOMIC DNA]</scope>
    <source>
        <strain evidence="7">CCMP 1328</strain>
    </source>
</reference>
<dbReference type="AlphaFoldDB" id="A0A5J4YVM6"/>
<feature type="domain" description="ATP-grasp" evidence="5">
    <location>
        <begin position="222"/>
        <end position="423"/>
    </location>
</feature>